<dbReference type="PANTHER" id="PTHR10869">
    <property type="entry name" value="PROLYL 4-HYDROXYLASE ALPHA SUBUNIT"/>
    <property type="match status" value="1"/>
</dbReference>
<keyword evidence="1" id="KW-0479">Metal-binding</keyword>
<keyword evidence="2" id="KW-0408">Iron</keyword>
<feature type="domain" description="Prolyl 4-hydroxylase alpha subunit Fe(2+) 2OG dioxygenase" evidence="3">
    <location>
        <begin position="55"/>
        <end position="135"/>
    </location>
</feature>
<organism evidence="4">
    <name type="scientific">Arcella intermedia</name>
    <dbReference type="NCBI Taxonomy" id="1963864"/>
    <lineage>
        <taxon>Eukaryota</taxon>
        <taxon>Amoebozoa</taxon>
        <taxon>Tubulinea</taxon>
        <taxon>Elardia</taxon>
        <taxon>Arcellinida</taxon>
        <taxon>Sphaerothecina</taxon>
        <taxon>Arcellidae</taxon>
        <taxon>Arcella</taxon>
    </lineage>
</organism>
<dbReference type="AlphaFoldDB" id="A0A6B2LNS3"/>
<dbReference type="GO" id="GO:0046872">
    <property type="term" value="F:metal ion binding"/>
    <property type="evidence" value="ECO:0007669"/>
    <property type="project" value="UniProtKB-KW"/>
</dbReference>
<evidence type="ECO:0000256" key="2">
    <source>
        <dbReference type="ARBA" id="ARBA00023004"/>
    </source>
</evidence>
<evidence type="ECO:0000259" key="3">
    <source>
        <dbReference type="Pfam" id="PF13640"/>
    </source>
</evidence>
<dbReference type="EMBL" id="GIBP01009757">
    <property type="protein sequence ID" value="NDV38726.1"/>
    <property type="molecule type" value="Transcribed_RNA"/>
</dbReference>
<protein>
    <recommendedName>
        <fullName evidence="3">Prolyl 4-hydroxylase alpha subunit Fe(2+) 2OG dioxygenase domain-containing protein</fullName>
    </recommendedName>
</protein>
<dbReference type="Pfam" id="PF13640">
    <property type="entry name" value="2OG-FeII_Oxy_3"/>
    <property type="match status" value="1"/>
</dbReference>
<evidence type="ECO:0000256" key="1">
    <source>
        <dbReference type="ARBA" id="ARBA00022723"/>
    </source>
</evidence>
<reference evidence="4" key="1">
    <citation type="journal article" date="2020" name="J. Eukaryot. Microbiol.">
        <title>De novo Sequencing, Assembly and Annotation of the Transcriptome for the Free-Living Testate Amoeba Arcella intermedia.</title>
        <authorList>
            <person name="Ribeiro G.M."/>
            <person name="Porfirio-Sousa A.L."/>
            <person name="Maurer-Alcala X.X."/>
            <person name="Katz L.A."/>
            <person name="Lahr D.J.G."/>
        </authorList>
    </citation>
    <scope>NUCLEOTIDE SEQUENCE</scope>
</reference>
<dbReference type="InterPro" id="IPR044862">
    <property type="entry name" value="Pro_4_hyd_alph_FE2OG_OXY"/>
</dbReference>
<dbReference type="Gene3D" id="2.60.120.620">
    <property type="entry name" value="q2cbj1_9rhob like domain"/>
    <property type="match status" value="1"/>
</dbReference>
<evidence type="ECO:0000313" key="4">
    <source>
        <dbReference type="EMBL" id="NDV38726.1"/>
    </source>
</evidence>
<proteinExistence type="predicted"/>
<accession>A0A6B2LNS3</accession>
<dbReference type="PANTHER" id="PTHR10869:SF236">
    <property type="entry name" value="PROLYL 4-HYDROXYLASE ALPHA SUBUNIT DOMAIN-CONTAINING PROTEIN"/>
    <property type="match status" value="1"/>
</dbReference>
<dbReference type="GO" id="GO:0004656">
    <property type="term" value="F:procollagen-proline 4-dioxygenase activity"/>
    <property type="evidence" value="ECO:0007669"/>
    <property type="project" value="TreeGrafter"/>
</dbReference>
<dbReference type="GO" id="GO:0005783">
    <property type="term" value="C:endoplasmic reticulum"/>
    <property type="evidence" value="ECO:0007669"/>
    <property type="project" value="TreeGrafter"/>
</dbReference>
<name>A0A6B2LNS3_9EUKA</name>
<dbReference type="InterPro" id="IPR045054">
    <property type="entry name" value="P4HA-like"/>
</dbReference>
<sequence length="148" mass="16417">MGDLSKVLANIPGDFCSVNMYARRHWFDSPEVAQRIQERLPSPLAIRRVLSDLRFIDYPLGGFIAPHTDGTRVDKETLQSSTHTFLLYLSDAVEGEGETEFLEDLQSCKVVASVVPKAGWLLVFPHSIPHQGNCVGGSGKLLLRGDMY</sequence>